<reference evidence="8 9" key="1">
    <citation type="journal article" date="2016" name="Fungal Biol.">
        <title>The genome of Xylona heveae provides a window into fungal endophytism.</title>
        <authorList>
            <person name="Gazis R."/>
            <person name="Kuo A."/>
            <person name="Riley R."/>
            <person name="LaButti K."/>
            <person name="Lipzen A."/>
            <person name="Lin J."/>
            <person name="Amirebrahimi M."/>
            <person name="Hesse C.N."/>
            <person name="Spatafora J.W."/>
            <person name="Henrissat B."/>
            <person name="Hainaut M."/>
            <person name="Grigoriev I.V."/>
            <person name="Hibbett D.S."/>
        </authorList>
    </citation>
    <scope>NUCLEOTIDE SEQUENCE [LARGE SCALE GENOMIC DNA]</scope>
    <source>
        <strain evidence="8 9">TC161</strain>
    </source>
</reference>
<dbReference type="EMBL" id="KV407456">
    <property type="protein sequence ID" value="KZF24785.1"/>
    <property type="molecule type" value="Genomic_DNA"/>
</dbReference>
<dbReference type="FunFam" id="1.25.40.10:FF:000064">
    <property type="entry name" value="Putative pre-mrna-processing factor 39"/>
    <property type="match status" value="1"/>
</dbReference>
<dbReference type="FunFam" id="1.25.40.10:FF:000451">
    <property type="entry name" value="mRNA splicing protein (Prp39), putative"/>
    <property type="match status" value="1"/>
</dbReference>
<dbReference type="GO" id="GO:0000243">
    <property type="term" value="C:commitment complex"/>
    <property type="evidence" value="ECO:0007669"/>
    <property type="project" value="TreeGrafter"/>
</dbReference>
<dbReference type="PANTHER" id="PTHR17204">
    <property type="entry name" value="PRE-MRNA PROCESSING PROTEIN PRP39-RELATED"/>
    <property type="match status" value="1"/>
</dbReference>
<dbReference type="Proteomes" id="UP000076632">
    <property type="component" value="Unassembled WGS sequence"/>
</dbReference>
<evidence type="ECO:0000256" key="6">
    <source>
        <dbReference type="ARBA" id="ARBA00038019"/>
    </source>
</evidence>
<keyword evidence="5" id="KW-0539">Nucleus</keyword>
<organism evidence="8 9">
    <name type="scientific">Xylona heveae (strain CBS 132557 / TC161)</name>
    <dbReference type="NCBI Taxonomy" id="1328760"/>
    <lineage>
        <taxon>Eukaryota</taxon>
        <taxon>Fungi</taxon>
        <taxon>Dikarya</taxon>
        <taxon>Ascomycota</taxon>
        <taxon>Pezizomycotina</taxon>
        <taxon>Xylonomycetes</taxon>
        <taxon>Xylonales</taxon>
        <taxon>Xylonaceae</taxon>
        <taxon>Xylona</taxon>
    </lineage>
</organism>
<name>A0A165IEP3_XYLHT</name>
<dbReference type="InterPro" id="IPR011990">
    <property type="entry name" value="TPR-like_helical_dom_sf"/>
</dbReference>
<proteinExistence type="inferred from homology"/>
<dbReference type="GeneID" id="28897389"/>
<dbReference type="SMART" id="SM00386">
    <property type="entry name" value="HAT"/>
    <property type="match status" value="7"/>
</dbReference>
<dbReference type="Pfam" id="PF23240">
    <property type="entry name" value="HAT_PRP39_N"/>
    <property type="match status" value="1"/>
</dbReference>
<comment type="similarity">
    <text evidence="6">Belongs to the PRP39 family.</text>
</comment>
<keyword evidence="9" id="KW-1185">Reference proteome</keyword>
<dbReference type="GO" id="GO:0005685">
    <property type="term" value="C:U1 snRNP"/>
    <property type="evidence" value="ECO:0007669"/>
    <property type="project" value="EnsemblFungi"/>
</dbReference>
<dbReference type="STRING" id="1328760.A0A165IEP3"/>
<dbReference type="InterPro" id="IPR003107">
    <property type="entry name" value="HAT"/>
</dbReference>
<evidence type="ECO:0000256" key="4">
    <source>
        <dbReference type="ARBA" id="ARBA00023187"/>
    </source>
</evidence>
<dbReference type="Pfam" id="PF23241">
    <property type="entry name" value="HAT_PRP39_C"/>
    <property type="match status" value="1"/>
</dbReference>
<evidence type="ECO:0000256" key="3">
    <source>
        <dbReference type="ARBA" id="ARBA00022737"/>
    </source>
</evidence>
<dbReference type="GO" id="GO:0140727">
    <property type="term" value="P:siRNA-mediated pericentric heterochromatin formation"/>
    <property type="evidence" value="ECO:0007669"/>
    <property type="project" value="EnsemblFungi"/>
</dbReference>
<feature type="region of interest" description="Disordered" evidence="7">
    <location>
        <begin position="545"/>
        <end position="571"/>
    </location>
</feature>
<protein>
    <submittedName>
        <fullName evidence="8">Pre-mRNA-processing factor 39</fullName>
    </submittedName>
</protein>
<evidence type="ECO:0000313" key="9">
    <source>
        <dbReference type="Proteomes" id="UP000076632"/>
    </source>
</evidence>
<dbReference type="Gene3D" id="1.25.40.10">
    <property type="entry name" value="Tetratricopeptide repeat domain"/>
    <property type="match status" value="2"/>
</dbReference>
<dbReference type="OrthoDB" id="10265668at2759"/>
<evidence type="ECO:0000256" key="2">
    <source>
        <dbReference type="ARBA" id="ARBA00022664"/>
    </source>
</evidence>
<dbReference type="InterPro" id="IPR059164">
    <property type="entry name" value="HAT_PRP39_C"/>
</dbReference>
<dbReference type="PANTHER" id="PTHR17204:SF5">
    <property type="entry name" value="PRE-MRNA-PROCESSING FACTOR 39"/>
    <property type="match status" value="1"/>
</dbReference>
<comment type="subcellular location">
    <subcellularLocation>
        <location evidence="1">Nucleus</location>
    </subcellularLocation>
</comment>
<sequence length="585" mass="68365">MADFHFGGTEEENAELRKLHADVLEDSDNFENWEKLVRAAESQEGGLNRNSSPQSISSTRNIYDGFLAKFPLLFGYWKKYADLEFSIAGTEAAEMVYERGIASITSSVDLWTNYCAFKMDTNHDPDVIRELFERGASCVGLDFLAHPFWDKYLEFEERVEAFDKIFAILDRIVHIPMHQYARYFERYRQLAQNRPLEELVPVEVLARFRAELEMQNAPMKVEKAPIEIERDLRLRIDSHHLEIFTRTQTETTKRWTYESEIKRPYFHVTDLDEGQLANWRKYLDFEEAEGDYSRIQFLYERCLVTCAYYDEFWLRYARWMQAQEGKAEEVRNIFQRASALYVPIAQPAIRLQYAYFEEMSGRVDVAQAIHEAILFNLPGHVETIVSWANLQRRHEGLNAAIEIYKIHIDSPECDSHSKAALVAEWARLLWKIKGATEEARQVFHKNQQAYLDSRHFWINYLLFELEQPTTGETESVQYPRIKQVADDIRLHSHLPPSTIKDLTHYYMVYLLERGTKDAAKEYLVLDREVNGPLSIQTISKTKITEDGKPLSADPRLAMENGHSGVPVDDSATRRGENLYARFYQP</sequence>
<dbReference type="SUPFAM" id="SSF48452">
    <property type="entry name" value="TPR-like"/>
    <property type="match status" value="1"/>
</dbReference>
<evidence type="ECO:0000256" key="5">
    <source>
        <dbReference type="ARBA" id="ARBA00023242"/>
    </source>
</evidence>
<dbReference type="RefSeq" id="XP_018190340.1">
    <property type="nucleotide sequence ID" value="XM_018332252.1"/>
</dbReference>
<keyword evidence="3" id="KW-0677">Repeat</keyword>
<evidence type="ECO:0000256" key="7">
    <source>
        <dbReference type="SAM" id="MobiDB-lite"/>
    </source>
</evidence>
<gene>
    <name evidence="8" type="ORF">L228DRAFT_245798</name>
</gene>
<evidence type="ECO:0000313" key="8">
    <source>
        <dbReference type="EMBL" id="KZF24785.1"/>
    </source>
</evidence>
<dbReference type="InParanoid" id="A0A165IEP3"/>
<keyword evidence="2" id="KW-0507">mRNA processing</keyword>
<accession>A0A165IEP3</accession>
<dbReference type="GO" id="GO:0071004">
    <property type="term" value="C:U2-type prespliceosome"/>
    <property type="evidence" value="ECO:0007669"/>
    <property type="project" value="TreeGrafter"/>
</dbReference>
<dbReference type="FunCoup" id="A0A165IEP3">
    <property type="interactions" value="156"/>
</dbReference>
<dbReference type="OMA" id="IISWANL"/>
<keyword evidence="4" id="KW-0508">mRNA splicing</keyword>
<dbReference type="GO" id="GO:0030627">
    <property type="term" value="F:pre-mRNA 5'-splice site binding"/>
    <property type="evidence" value="ECO:0007669"/>
    <property type="project" value="TreeGrafter"/>
</dbReference>
<dbReference type="GO" id="GO:0000395">
    <property type="term" value="P:mRNA 5'-splice site recognition"/>
    <property type="evidence" value="ECO:0007669"/>
    <property type="project" value="TreeGrafter"/>
</dbReference>
<dbReference type="AlphaFoldDB" id="A0A165IEP3"/>
<evidence type="ECO:0000256" key="1">
    <source>
        <dbReference type="ARBA" id="ARBA00004123"/>
    </source>
</evidence>